<gene>
    <name evidence="5" type="ORF">GCM10009825_04320</name>
</gene>
<dbReference type="EMBL" id="BAAAQB010000006">
    <property type="protein sequence ID" value="GAA2126826.1"/>
    <property type="molecule type" value="Genomic_DNA"/>
</dbReference>
<dbReference type="Gene3D" id="3.40.50.1110">
    <property type="entry name" value="SGNH hydrolase"/>
    <property type="match status" value="1"/>
</dbReference>
<evidence type="ECO:0000256" key="1">
    <source>
        <dbReference type="ARBA" id="ARBA00022801"/>
    </source>
</evidence>
<dbReference type="InterPro" id="IPR036514">
    <property type="entry name" value="SGNH_hydro_sf"/>
</dbReference>
<dbReference type="PANTHER" id="PTHR31988:SF19">
    <property type="entry name" value="9-O-ACETYL-N-ACETYLNEURAMINIC ACID DEACETYLASE-RELATED"/>
    <property type="match status" value="1"/>
</dbReference>
<evidence type="ECO:0000313" key="5">
    <source>
        <dbReference type="EMBL" id="GAA2126826.1"/>
    </source>
</evidence>
<evidence type="ECO:0000256" key="3">
    <source>
        <dbReference type="SAM" id="Phobius"/>
    </source>
</evidence>
<evidence type="ECO:0000313" key="6">
    <source>
        <dbReference type="Proteomes" id="UP001500102"/>
    </source>
</evidence>
<dbReference type="SUPFAM" id="SSF52266">
    <property type="entry name" value="SGNH hydrolase"/>
    <property type="match status" value="1"/>
</dbReference>
<comment type="caution">
    <text evidence="5">The sequence shown here is derived from an EMBL/GenBank/DDBJ whole genome shotgun (WGS) entry which is preliminary data.</text>
</comment>
<keyword evidence="1" id="KW-0378">Hydrolase</keyword>
<feature type="domain" description="Sialate O-acetylesterase" evidence="4">
    <location>
        <begin position="78"/>
        <end position="319"/>
    </location>
</feature>
<proteinExistence type="predicted"/>
<keyword evidence="3" id="KW-0472">Membrane</keyword>
<evidence type="ECO:0000256" key="2">
    <source>
        <dbReference type="SAM" id="MobiDB-lite"/>
    </source>
</evidence>
<dbReference type="InterPro" id="IPR052940">
    <property type="entry name" value="Carb_Esterase_6"/>
</dbReference>
<dbReference type="Pfam" id="PF03629">
    <property type="entry name" value="SASA"/>
    <property type="match status" value="1"/>
</dbReference>
<accession>A0ABN2YGF8</accession>
<feature type="region of interest" description="Disordered" evidence="2">
    <location>
        <begin position="1"/>
        <end position="45"/>
    </location>
</feature>
<feature type="transmembrane region" description="Helical" evidence="3">
    <location>
        <begin position="49"/>
        <end position="69"/>
    </location>
</feature>
<name>A0ABN2YGF8_9MICC</name>
<reference evidence="5 6" key="1">
    <citation type="journal article" date="2019" name="Int. J. Syst. Evol. Microbiol.">
        <title>The Global Catalogue of Microorganisms (GCM) 10K type strain sequencing project: providing services to taxonomists for standard genome sequencing and annotation.</title>
        <authorList>
            <consortium name="The Broad Institute Genomics Platform"/>
            <consortium name="The Broad Institute Genome Sequencing Center for Infectious Disease"/>
            <person name="Wu L."/>
            <person name="Ma J."/>
        </authorList>
    </citation>
    <scope>NUCLEOTIDE SEQUENCE [LARGE SCALE GENOMIC DNA]</scope>
    <source>
        <strain evidence="5 6">JCM 15921</strain>
    </source>
</reference>
<sequence length="707" mass="71663">MAGWGKLCRPPNAARPPVRTLPSSTAASGLRQPRHPGGRPPTRPTARSLHRVLIGLAVFALMAAGVVPARAATAITTLHVFLAVGQSNMSGRGLPIDGATDVEDPRIFQFGAKTRTFRAASVPLDMHDAPSGLSPATTMAREYLKTQPADVGVLIIPAAHGDTGFTSAPGTLTWSVGAASAPDYDLPTLAVKQTLSGLAAAKAAGYAVELKGILWHQGESNSSTSTSAYSAKLDQLIAFFRDRLSAPKLPFVLGRMSPEGIAATPGRANVDASHYQTPGRVAYTGFAPSLACALNSGDTTHFSRVGIEYLGRAYLAAYRQAAANTQASAVATPALTVPNCAGRAIAMDPTRFLDTRIWPGRVAAGGSVSFRVAGVRGVPTSVSAVVINLTATSPTSHGVITAYASGTAKPGTSNLNYVAGQTVSNLATVPVGTDGRLTLTNSSSGSVHLIVSVSAYFHAGTPSSPGTFSAVAPARLLDTRKSSGAVSGGSSVSFMAGGKSGIPTNASAVVLNLTATETKSYGFLTAYAAGSSKPSSSTLNYSAGQTVSNLVVVPLGTDGKVTVSNTSSGSAQVIADVEGYYLSGKPVQAGAFGALAPTRFLDTRLSSGAVPAGGSVTFHVRGVKGIPTTVAAVVVNVTATAGKSYGLLTAFASGSSTPKVSSLFYLPGQIVADLAVVPVGPDGNIKIANTSSGSVQIIADVAGYFRG</sequence>
<keyword evidence="6" id="KW-1185">Reference proteome</keyword>
<keyword evidence="3" id="KW-0812">Transmembrane</keyword>
<keyword evidence="3" id="KW-1133">Transmembrane helix</keyword>
<dbReference type="InterPro" id="IPR005181">
    <property type="entry name" value="SASA"/>
</dbReference>
<organism evidence="5 6">
    <name type="scientific">Arthrobacter humicola</name>
    <dbReference type="NCBI Taxonomy" id="409291"/>
    <lineage>
        <taxon>Bacteria</taxon>
        <taxon>Bacillati</taxon>
        <taxon>Actinomycetota</taxon>
        <taxon>Actinomycetes</taxon>
        <taxon>Micrococcales</taxon>
        <taxon>Micrococcaceae</taxon>
        <taxon>Arthrobacter</taxon>
    </lineage>
</organism>
<dbReference type="Proteomes" id="UP001500102">
    <property type="component" value="Unassembled WGS sequence"/>
</dbReference>
<protein>
    <recommendedName>
        <fullName evidence="4">Sialate O-acetylesterase domain-containing protein</fullName>
    </recommendedName>
</protein>
<dbReference type="PANTHER" id="PTHR31988">
    <property type="entry name" value="ESTERASE, PUTATIVE (DUF303)-RELATED"/>
    <property type="match status" value="1"/>
</dbReference>
<evidence type="ECO:0000259" key="4">
    <source>
        <dbReference type="Pfam" id="PF03629"/>
    </source>
</evidence>